<evidence type="ECO:0000313" key="1">
    <source>
        <dbReference type="EMBL" id="MBB6110308.1"/>
    </source>
</evidence>
<gene>
    <name evidence="1" type="ORF">HDF23_003064</name>
</gene>
<keyword evidence="2" id="KW-1185">Reference proteome</keyword>
<protein>
    <submittedName>
        <fullName evidence="1">Uncharacterized protein</fullName>
    </submittedName>
</protein>
<dbReference type="EMBL" id="JACHCB010000007">
    <property type="protein sequence ID" value="MBB6110308.1"/>
    <property type="molecule type" value="Genomic_DNA"/>
</dbReference>
<evidence type="ECO:0000313" key="2">
    <source>
        <dbReference type="Proteomes" id="UP000541583"/>
    </source>
</evidence>
<organism evidence="1 2">
    <name type="scientific">Mucilaginibacter lappiensis</name>
    <dbReference type="NCBI Taxonomy" id="354630"/>
    <lineage>
        <taxon>Bacteria</taxon>
        <taxon>Pseudomonadati</taxon>
        <taxon>Bacteroidota</taxon>
        <taxon>Sphingobacteriia</taxon>
        <taxon>Sphingobacteriales</taxon>
        <taxon>Sphingobacteriaceae</taxon>
        <taxon>Mucilaginibacter</taxon>
    </lineage>
</organism>
<name>A0ABR6PL11_9SPHI</name>
<accession>A0ABR6PL11</accession>
<reference evidence="1 2" key="1">
    <citation type="submission" date="2020-08" db="EMBL/GenBank/DDBJ databases">
        <title>Genomic Encyclopedia of Type Strains, Phase IV (KMG-V): Genome sequencing to study the core and pangenomes of soil and plant-associated prokaryotes.</title>
        <authorList>
            <person name="Whitman W."/>
        </authorList>
    </citation>
    <scope>NUCLEOTIDE SEQUENCE [LARGE SCALE GENOMIC DNA]</scope>
    <source>
        <strain evidence="1 2">ANJLi2</strain>
    </source>
</reference>
<sequence length="51" mass="5958">MKSSYNVLTILEQCIPCHMLNNNFDIGNSKFVIRYYSLRQIVKLFGFQNGV</sequence>
<comment type="caution">
    <text evidence="1">The sequence shown here is derived from an EMBL/GenBank/DDBJ whole genome shotgun (WGS) entry which is preliminary data.</text>
</comment>
<proteinExistence type="predicted"/>
<dbReference type="Proteomes" id="UP000541583">
    <property type="component" value="Unassembled WGS sequence"/>
</dbReference>